<comment type="caution">
    <text evidence="1">The sequence shown here is derived from an EMBL/GenBank/DDBJ whole genome shotgun (WGS) entry which is preliminary data.</text>
</comment>
<evidence type="ECO:0000313" key="2">
    <source>
        <dbReference type="Proteomes" id="UP000775547"/>
    </source>
</evidence>
<name>A0A9P7G7N3_9AGAR</name>
<proteinExistence type="predicted"/>
<protein>
    <recommendedName>
        <fullName evidence="3">USP domain-containing protein</fullName>
    </recommendedName>
</protein>
<reference evidence="1" key="1">
    <citation type="submission" date="2020-07" db="EMBL/GenBank/DDBJ databases">
        <authorList>
            <person name="Nieuwenhuis M."/>
            <person name="Van De Peppel L.J.J."/>
        </authorList>
    </citation>
    <scope>NUCLEOTIDE SEQUENCE</scope>
    <source>
        <strain evidence="1">AP01</strain>
        <tissue evidence="1">Mycelium</tissue>
    </source>
</reference>
<evidence type="ECO:0008006" key="3">
    <source>
        <dbReference type="Google" id="ProtNLM"/>
    </source>
</evidence>
<gene>
    <name evidence="1" type="ORF">DXG03_006337</name>
</gene>
<dbReference type="EMBL" id="JABCKV010000041">
    <property type="protein sequence ID" value="KAG5645384.1"/>
    <property type="molecule type" value="Genomic_DNA"/>
</dbReference>
<dbReference type="OrthoDB" id="2624269at2759"/>
<keyword evidence="2" id="KW-1185">Reference proteome</keyword>
<dbReference type="AlphaFoldDB" id="A0A9P7G7N3"/>
<sequence length="390" mass="44846">MSVAIKPHFEDFSRLWSILPPRSKMHALYDILKTHRATTEDATKLNEKRNNLRRSIGDILKEESINQAQPIFTWIAKLLRVESSLATFEARQFLETSLIDIYHCCDLENPEAAHVELSQTPRTSVVEHWLRITQHGWDSPFKGDISLYLQDYFSASKTAGRLVDNEYPCWRSSKVCSGYRTDMRDLVLSIPVVLVIELERGDSARWNIPLTVVPQTQSAANDHGVIYDLVGFALFSKGHFIAHYISGTDGVYTHDGTTNGGRPIRNNQETLSSQSLPEGYQVHAVFYRLRGGVNAQAKFYELRTTHLRIHSPLRLTRLSVMHSTPTVSYCHPNFYEMAKKNRFWKDKPSEASTTEYLTHDRTGQLSTTEEFSRDQCKKCKYWPHFNCPEE</sequence>
<reference evidence="1" key="2">
    <citation type="submission" date="2021-10" db="EMBL/GenBank/DDBJ databases">
        <title>Phylogenomics reveals ancestral predisposition of the termite-cultivated fungus Termitomyces towards a domesticated lifestyle.</title>
        <authorList>
            <person name="Auxier B."/>
            <person name="Grum-Grzhimaylo A."/>
            <person name="Cardenas M.E."/>
            <person name="Lodge J.D."/>
            <person name="Laessoe T."/>
            <person name="Pedersen O."/>
            <person name="Smith M.E."/>
            <person name="Kuyper T.W."/>
            <person name="Franco-Molano E.A."/>
            <person name="Baroni T.J."/>
            <person name="Aanen D.K."/>
        </authorList>
    </citation>
    <scope>NUCLEOTIDE SEQUENCE</scope>
    <source>
        <strain evidence="1">AP01</strain>
        <tissue evidence="1">Mycelium</tissue>
    </source>
</reference>
<dbReference type="Proteomes" id="UP000775547">
    <property type="component" value="Unassembled WGS sequence"/>
</dbReference>
<organism evidence="1 2">
    <name type="scientific">Asterophora parasitica</name>
    <dbReference type="NCBI Taxonomy" id="117018"/>
    <lineage>
        <taxon>Eukaryota</taxon>
        <taxon>Fungi</taxon>
        <taxon>Dikarya</taxon>
        <taxon>Basidiomycota</taxon>
        <taxon>Agaricomycotina</taxon>
        <taxon>Agaricomycetes</taxon>
        <taxon>Agaricomycetidae</taxon>
        <taxon>Agaricales</taxon>
        <taxon>Tricholomatineae</taxon>
        <taxon>Lyophyllaceae</taxon>
        <taxon>Asterophora</taxon>
    </lineage>
</organism>
<evidence type="ECO:0000313" key="1">
    <source>
        <dbReference type="EMBL" id="KAG5645384.1"/>
    </source>
</evidence>
<accession>A0A9P7G7N3</accession>